<gene>
    <name evidence="4" type="ORF">HJC23_001688</name>
</gene>
<dbReference type="AlphaFoldDB" id="A0ABD3QLT8"/>
<proteinExistence type="predicted"/>
<dbReference type="Gene3D" id="3.90.180.10">
    <property type="entry name" value="Medium-chain alcohol dehydrogenases, catalytic domain"/>
    <property type="match status" value="1"/>
</dbReference>
<sequence length="209" mass="22267">MGKEGCGIVVATGGGLATYHCPIGTRVRFACNDSKQGSYSEYVTMNALTGVFPMPDDVPIEDCASFLVNPYTAVGILDTAGSSSAKAFVQTAAASQLGRMIVKLADMRGVQVINVVRREEQREVLEKLGAKHIVVTSGEEESWKLELKAKMEELGATCAFDAVSGDMTGHLLEVLPPGGTVYLYGGLAGRAGNINPSDLIYQRKQLKSF</sequence>
<evidence type="ECO:0000256" key="1">
    <source>
        <dbReference type="ARBA" id="ARBA00022857"/>
    </source>
</evidence>
<evidence type="ECO:0000259" key="3">
    <source>
        <dbReference type="Pfam" id="PF00107"/>
    </source>
</evidence>
<dbReference type="InterPro" id="IPR036291">
    <property type="entry name" value="NAD(P)-bd_dom_sf"/>
</dbReference>
<reference evidence="4 5" key="1">
    <citation type="journal article" date="2020" name="G3 (Bethesda)">
        <title>Improved Reference Genome for Cyclotella cryptica CCMP332, a Model for Cell Wall Morphogenesis, Salinity Adaptation, and Lipid Production in Diatoms (Bacillariophyta).</title>
        <authorList>
            <person name="Roberts W.R."/>
            <person name="Downey K.M."/>
            <person name="Ruck E.C."/>
            <person name="Traller J.C."/>
            <person name="Alverson A.J."/>
        </authorList>
    </citation>
    <scope>NUCLEOTIDE SEQUENCE [LARGE SCALE GENOMIC DNA]</scope>
    <source>
        <strain evidence="4 5">CCMP332</strain>
    </source>
</reference>
<keyword evidence="1" id="KW-0521">NADP</keyword>
<accession>A0ABD3QLT8</accession>
<dbReference type="Gene3D" id="3.40.50.720">
    <property type="entry name" value="NAD(P)-binding Rossmann-like Domain"/>
    <property type="match status" value="1"/>
</dbReference>
<dbReference type="Proteomes" id="UP001516023">
    <property type="component" value="Unassembled WGS sequence"/>
</dbReference>
<dbReference type="GO" id="GO:0016491">
    <property type="term" value="F:oxidoreductase activity"/>
    <property type="evidence" value="ECO:0007669"/>
    <property type="project" value="UniProtKB-KW"/>
</dbReference>
<feature type="domain" description="Alcohol dehydrogenase-like C-terminal" evidence="3">
    <location>
        <begin position="97"/>
        <end position="207"/>
    </location>
</feature>
<name>A0ABD3QLT8_9STRA</name>
<dbReference type="InterPro" id="IPR011032">
    <property type="entry name" value="GroES-like_sf"/>
</dbReference>
<evidence type="ECO:0000313" key="4">
    <source>
        <dbReference type="EMBL" id="KAL3800851.1"/>
    </source>
</evidence>
<evidence type="ECO:0000313" key="5">
    <source>
        <dbReference type="Proteomes" id="UP001516023"/>
    </source>
</evidence>
<evidence type="ECO:0000256" key="2">
    <source>
        <dbReference type="ARBA" id="ARBA00023002"/>
    </source>
</evidence>
<dbReference type="PANTHER" id="PTHR48106:SF18">
    <property type="entry name" value="QUINONE OXIDOREDUCTASE PIG3"/>
    <property type="match status" value="1"/>
</dbReference>
<organism evidence="4 5">
    <name type="scientific">Cyclotella cryptica</name>
    <dbReference type="NCBI Taxonomy" id="29204"/>
    <lineage>
        <taxon>Eukaryota</taxon>
        <taxon>Sar</taxon>
        <taxon>Stramenopiles</taxon>
        <taxon>Ochrophyta</taxon>
        <taxon>Bacillariophyta</taxon>
        <taxon>Coscinodiscophyceae</taxon>
        <taxon>Thalassiosirophycidae</taxon>
        <taxon>Stephanodiscales</taxon>
        <taxon>Stephanodiscaceae</taxon>
        <taxon>Cyclotella</taxon>
    </lineage>
</organism>
<keyword evidence="2" id="KW-0560">Oxidoreductase</keyword>
<dbReference type="EMBL" id="JABMIG020000030">
    <property type="protein sequence ID" value="KAL3800851.1"/>
    <property type="molecule type" value="Genomic_DNA"/>
</dbReference>
<keyword evidence="5" id="KW-1185">Reference proteome</keyword>
<dbReference type="Pfam" id="PF00107">
    <property type="entry name" value="ADH_zinc_N"/>
    <property type="match status" value="1"/>
</dbReference>
<protein>
    <recommendedName>
        <fullName evidence="3">Alcohol dehydrogenase-like C-terminal domain-containing protein</fullName>
    </recommendedName>
</protein>
<dbReference type="PANTHER" id="PTHR48106">
    <property type="entry name" value="QUINONE OXIDOREDUCTASE PIG3-RELATED"/>
    <property type="match status" value="1"/>
</dbReference>
<comment type="caution">
    <text evidence="4">The sequence shown here is derived from an EMBL/GenBank/DDBJ whole genome shotgun (WGS) entry which is preliminary data.</text>
</comment>
<dbReference type="SUPFAM" id="SSF50129">
    <property type="entry name" value="GroES-like"/>
    <property type="match status" value="1"/>
</dbReference>
<dbReference type="SUPFAM" id="SSF51735">
    <property type="entry name" value="NAD(P)-binding Rossmann-fold domains"/>
    <property type="match status" value="1"/>
</dbReference>
<dbReference type="InterPro" id="IPR013149">
    <property type="entry name" value="ADH-like_C"/>
</dbReference>